<protein>
    <submittedName>
        <fullName evidence="1">Uncharacterized protein</fullName>
    </submittedName>
</protein>
<reference evidence="1 2" key="1">
    <citation type="journal article" date="2015" name="Biotechnol. Biofuels">
        <title>Enhanced degradation of softwood versus hardwood by the white-rot fungus Pycnoporus coccineus.</title>
        <authorList>
            <person name="Couturier M."/>
            <person name="Navarro D."/>
            <person name="Chevret D."/>
            <person name="Henrissat B."/>
            <person name="Piumi F."/>
            <person name="Ruiz-Duenas F.J."/>
            <person name="Martinez A.T."/>
            <person name="Grigoriev I.V."/>
            <person name="Riley R."/>
            <person name="Lipzen A."/>
            <person name="Berrin J.G."/>
            <person name="Master E.R."/>
            <person name="Rosso M.N."/>
        </authorList>
    </citation>
    <scope>NUCLEOTIDE SEQUENCE [LARGE SCALE GENOMIC DNA]</scope>
    <source>
        <strain evidence="1 2">BRFM310</strain>
    </source>
</reference>
<proteinExistence type="predicted"/>
<organism evidence="1 2">
    <name type="scientific">Trametes coccinea (strain BRFM310)</name>
    <name type="common">Pycnoporus coccineus</name>
    <dbReference type="NCBI Taxonomy" id="1353009"/>
    <lineage>
        <taxon>Eukaryota</taxon>
        <taxon>Fungi</taxon>
        <taxon>Dikarya</taxon>
        <taxon>Basidiomycota</taxon>
        <taxon>Agaricomycotina</taxon>
        <taxon>Agaricomycetes</taxon>
        <taxon>Polyporales</taxon>
        <taxon>Polyporaceae</taxon>
        <taxon>Trametes</taxon>
    </lineage>
</organism>
<accession>A0A1Y2IC80</accession>
<keyword evidence="2" id="KW-1185">Reference proteome</keyword>
<dbReference type="Proteomes" id="UP000193067">
    <property type="component" value="Unassembled WGS sequence"/>
</dbReference>
<name>A0A1Y2IC80_TRAC3</name>
<dbReference type="AlphaFoldDB" id="A0A1Y2IC80"/>
<sequence>MGSERHPRTSAVGMHPDEPRASLFAAATYPKGDPAAHVLGRQLSKRSKSHLPAPVCSGDVPTAAECVRLENRLTEQTRRR</sequence>
<evidence type="ECO:0000313" key="1">
    <source>
        <dbReference type="EMBL" id="OSC98748.1"/>
    </source>
</evidence>
<evidence type="ECO:0000313" key="2">
    <source>
        <dbReference type="Proteomes" id="UP000193067"/>
    </source>
</evidence>
<gene>
    <name evidence="1" type="ORF">PYCCODRAFT_971093</name>
</gene>
<dbReference type="EMBL" id="KZ084135">
    <property type="protein sequence ID" value="OSC98748.1"/>
    <property type="molecule type" value="Genomic_DNA"/>
</dbReference>